<accession>A0A5K3FRK5</accession>
<dbReference type="WBParaSite" id="MCU_010594-RA">
    <property type="protein sequence ID" value="MCU_010594-RA"/>
    <property type="gene ID" value="MCU_010594"/>
</dbReference>
<organism evidence="1">
    <name type="scientific">Mesocestoides corti</name>
    <name type="common">Flatworm</name>
    <dbReference type="NCBI Taxonomy" id="53468"/>
    <lineage>
        <taxon>Eukaryota</taxon>
        <taxon>Metazoa</taxon>
        <taxon>Spiralia</taxon>
        <taxon>Lophotrochozoa</taxon>
        <taxon>Platyhelminthes</taxon>
        <taxon>Cestoda</taxon>
        <taxon>Eucestoda</taxon>
        <taxon>Cyclophyllidea</taxon>
        <taxon>Mesocestoididae</taxon>
        <taxon>Mesocestoides</taxon>
    </lineage>
</organism>
<dbReference type="AlphaFoldDB" id="A0A5K3FRK5"/>
<sequence>TKTESDKPQFDAEIRLVDKRNYDYYKNTWRNRCYEYKQRVLATTNQFGWAKNICPKTNYP</sequence>
<name>A0A5K3FRK5_MESCO</name>
<protein>
    <submittedName>
        <fullName evidence="1">Lectin-like protein BA14k</fullName>
    </submittedName>
</protein>
<reference evidence="1" key="1">
    <citation type="submission" date="2019-11" db="UniProtKB">
        <authorList>
            <consortium name="WormBaseParasite"/>
        </authorList>
    </citation>
    <scope>IDENTIFICATION</scope>
</reference>
<proteinExistence type="predicted"/>
<evidence type="ECO:0000313" key="1">
    <source>
        <dbReference type="WBParaSite" id="MCU_010594-RA"/>
    </source>
</evidence>